<feature type="compositionally biased region" description="Basic and acidic residues" evidence="2">
    <location>
        <begin position="219"/>
        <end position="232"/>
    </location>
</feature>
<sequence>MTSGTNIPCGCGGSGGGGMLVCTFGGASLEDIDGLRTGVGRGLGGIGGTDGGRMVVVKSQVIFGLTRVTALARVTSFFVPPSSPPPSPSNFTISGSSLPSHGAECRLDESCQPIPASLSNSCCGCPTQTYSASVQDMPSTRLSSEEPTAPRRVRHLTAIQICNLSPSPVRDTLAHALAQPSEQPQFTSNGRLSDDLDITLGRKRTRKISSASVATTRSIRWENERARGESSTKKSVSSPSHSPVISDSSSARRRNVTASSTSTRPYIRPRAQSSASFTSSLYELSLDNGQPNSAFIPTLLRDTSQAGLERVFQSRLIETYVAVSIPNSQSSRLPSRAPSPDASSEDGTPQQPPLPLRTAAGSRRHAATKSMFVLPTAQPLRSKSKSSQEGMTPTHSKSMSISSPSFGRQSQSPPLSSASRIERSTTSAPLNYRSAVHRPSTNPSFSVDIRNEFGHMDDVDLSGGQLHIEIWGNVPLRRDGVAGHDHKPSGDTPSARKGKQKDTSDIEVQAKEWRILEQWDVDLDTLVTLSEESQLRQLPFNTLVISLSPPGRRYYLPPTASHSKFHNSISRPASPSAGYNSEPESDLQKVKDVETKDGETWRHTNDAHWHPLNKSDTTPQSAPSLARQTGKRMTPNWQDLLKLTTLQTVILDTKRSLSDVLQVIDQLVLEHPTRTLNREASERRACVREVEAEKGLVLDECHNCTSQTMSLCWTRESSNSVLPSSVRNQIDAKREALRIRRRVLREAEQAVRDEQRQHATDDTIMAAERSALTALRSQAPPLRSSALATLASIYPIELVSPPDLLFSIVDVPLPIPLSTNDPAPPTSLPAFREVNEDTVATALGFAAHTVQLLAAYMNKSLTYPITYIGSRSLIKDGISAMVGPRMFPLFSKGVDTYRFEYGVFLLNKNIELLMLERDLRALDMRHTLPNLKNLLLTLTDPESTPNKRPRLDISSQSEAGLHSPASSMLSEQDVAERSETVQSDSNVDPTTPTAGSVTPTNGTMNGGTKKSRTFLDLGPLTGFLRSRYPSSGRSTNSSEADGPPANGDAVARESSPSREAEVDDEDDRRTIRGAAEDKEEAPLNGEEDAGAVTANVVAAKDSLEKVKSGTVAIPSGQVSV</sequence>
<keyword evidence="1" id="KW-0175">Coiled coil</keyword>
<dbReference type="EMBL" id="JAEVFJ010000012">
    <property type="protein sequence ID" value="KAH8101369.1"/>
    <property type="molecule type" value="Genomic_DNA"/>
</dbReference>
<dbReference type="PANTHER" id="PTHR15157:SF5">
    <property type="entry name" value="UV RADIATION RESISTANCE-ASSOCIATED GENE PROTEIN"/>
    <property type="match status" value="1"/>
</dbReference>
<feature type="compositionally biased region" description="Polar residues" evidence="2">
    <location>
        <begin position="563"/>
        <end position="579"/>
    </location>
</feature>
<feature type="compositionally biased region" description="Polar residues" evidence="2">
    <location>
        <begin position="614"/>
        <end position="627"/>
    </location>
</feature>
<feature type="compositionally biased region" description="Basic and acidic residues" evidence="2">
    <location>
        <begin position="586"/>
        <end position="609"/>
    </location>
</feature>
<dbReference type="OrthoDB" id="72772at2759"/>
<feature type="compositionally biased region" description="Polar residues" evidence="2">
    <location>
        <begin position="980"/>
        <end position="1008"/>
    </location>
</feature>
<dbReference type="GO" id="GO:0005768">
    <property type="term" value="C:endosome"/>
    <property type="evidence" value="ECO:0007669"/>
    <property type="project" value="TreeGrafter"/>
</dbReference>
<feature type="compositionally biased region" description="Low complexity" evidence="2">
    <location>
        <begin position="233"/>
        <end position="249"/>
    </location>
</feature>
<dbReference type="GO" id="GO:0000323">
    <property type="term" value="C:lytic vacuole"/>
    <property type="evidence" value="ECO:0007669"/>
    <property type="project" value="TreeGrafter"/>
</dbReference>
<feature type="compositionally biased region" description="Polar residues" evidence="2">
    <location>
        <begin position="208"/>
        <end position="218"/>
    </location>
</feature>
<reference evidence="3" key="1">
    <citation type="journal article" date="2021" name="New Phytol.">
        <title>Evolutionary innovations through gain and loss of genes in the ectomycorrhizal Boletales.</title>
        <authorList>
            <person name="Wu G."/>
            <person name="Miyauchi S."/>
            <person name="Morin E."/>
            <person name="Kuo A."/>
            <person name="Drula E."/>
            <person name="Varga T."/>
            <person name="Kohler A."/>
            <person name="Feng B."/>
            <person name="Cao Y."/>
            <person name="Lipzen A."/>
            <person name="Daum C."/>
            <person name="Hundley H."/>
            <person name="Pangilinan J."/>
            <person name="Johnson J."/>
            <person name="Barry K."/>
            <person name="LaButti K."/>
            <person name="Ng V."/>
            <person name="Ahrendt S."/>
            <person name="Min B."/>
            <person name="Choi I.G."/>
            <person name="Park H."/>
            <person name="Plett J.M."/>
            <person name="Magnuson J."/>
            <person name="Spatafora J.W."/>
            <person name="Nagy L.G."/>
            <person name="Henrissat B."/>
            <person name="Grigoriev I.V."/>
            <person name="Yang Z.L."/>
            <person name="Xu J."/>
            <person name="Martin F.M."/>
        </authorList>
    </citation>
    <scope>NUCLEOTIDE SEQUENCE</scope>
    <source>
        <strain evidence="3">KKN 215</strain>
    </source>
</reference>
<accession>A0A8K0XQR0</accession>
<gene>
    <name evidence="3" type="ORF">BXZ70DRAFT_88447</name>
</gene>
<feature type="region of interest" description="Disordered" evidence="2">
    <location>
        <begin position="327"/>
        <end position="444"/>
    </location>
</feature>
<feature type="region of interest" description="Disordered" evidence="2">
    <location>
        <begin position="939"/>
        <end position="1090"/>
    </location>
</feature>
<feature type="compositionally biased region" description="Polar residues" evidence="2">
    <location>
        <begin position="953"/>
        <end position="970"/>
    </location>
</feature>
<dbReference type="GO" id="GO:0000149">
    <property type="term" value="F:SNARE binding"/>
    <property type="evidence" value="ECO:0007669"/>
    <property type="project" value="TreeGrafter"/>
</dbReference>
<proteinExistence type="predicted"/>
<feature type="compositionally biased region" description="Polar residues" evidence="2">
    <location>
        <begin position="1028"/>
        <end position="1039"/>
    </location>
</feature>
<evidence type="ECO:0000256" key="1">
    <source>
        <dbReference type="ARBA" id="ARBA00023054"/>
    </source>
</evidence>
<feature type="region of interest" description="Disordered" evidence="2">
    <location>
        <begin position="206"/>
        <end position="272"/>
    </location>
</feature>
<keyword evidence="4" id="KW-1185">Reference proteome</keyword>
<dbReference type="AlphaFoldDB" id="A0A8K0XQR0"/>
<evidence type="ECO:0000313" key="3">
    <source>
        <dbReference type="EMBL" id="KAH8101369.1"/>
    </source>
</evidence>
<evidence type="ECO:0008006" key="5">
    <source>
        <dbReference type="Google" id="ProtNLM"/>
    </source>
</evidence>
<feature type="compositionally biased region" description="Basic and acidic residues" evidence="2">
    <location>
        <begin position="479"/>
        <end position="489"/>
    </location>
</feature>
<feature type="compositionally biased region" description="Polar residues" evidence="2">
    <location>
        <begin position="379"/>
        <end position="429"/>
    </location>
</feature>
<feature type="compositionally biased region" description="Basic and acidic residues" evidence="2">
    <location>
        <begin position="1067"/>
        <end position="1076"/>
    </location>
</feature>
<dbReference type="GO" id="GO:0035493">
    <property type="term" value="P:SNARE complex assembly"/>
    <property type="evidence" value="ECO:0007669"/>
    <property type="project" value="TreeGrafter"/>
</dbReference>
<feature type="region of interest" description="Disordered" evidence="2">
    <location>
        <begin position="479"/>
        <end position="505"/>
    </location>
</feature>
<organism evidence="3 4">
    <name type="scientific">Cristinia sonorae</name>
    <dbReference type="NCBI Taxonomy" id="1940300"/>
    <lineage>
        <taxon>Eukaryota</taxon>
        <taxon>Fungi</taxon>
        <taxon>Dikarya</taxon>
        <taxon>Basidiomycota</taxon>
        <taxon>Agaricomycotina</taxon>
        <taxon>Agaricomycetes</taxon>
        <taxon>Agaricomycetidae</taxon>
        <taxon>Agaricales</taxon>
        <taxon>Pleurotineae</taxon>
        <taxon>Stephanosporaceae</taxon>
        <taxon>Cristinia</taxon>
    </lineage>
</organism>
<dbReference type="PANTHER" id="PTHR15157">
    <property type="entry name" value="UV RADIATION RESISTANCE-ASSOCIATED GENE PROTEIN"/>
    <property type="match status" value="1"/>
</dbReference>
<dbReference type="Proteomes" id="UP000813824">
    <property type="component" value="Unassembled WGS sequence"/>
</dbReference>
<protein>
    <recommendedName>
        <fullName evidence="5">UV radiation resistance-associated gene protein</fullName>
    </recommendedName>
</protein>
<evidence type="ECO:0000256" key="2">
    <source>
        <dbReference type="SAM" id="MobiDB-lite"/>
    </source>
</evidence>
<comment type="caution">
    <text evidence="3">The sequence shown here is derived from an EMBL/GenBank/DDBJ whole genome shotgun (WGS) entry which is preliminary data.</text>
</comment>
<evidence type="ECO:0000313" key="4">
    <source>
        <dbReference type="Proteomes" id="UP000813824"/>
    </source>
</evidence>
<name>A0A8K0XQR0_9AGAR</name>
<feature type="region of interest" description="Disordered" evidence="2">
    <location>
        <begin position="563"/>
        <end position="631"/>
    </location>
</feature>